<dbReference type="AlphaFoldDB" id="R4K6R6"/>
<feature type="transmembrane region" description="Helical" evidence="1">
    <location>
        <begin position="6"/>
        <end position="24"/>
    </location>
</feature>
<keyword evidence="4" id="KW-1185">Reference proteome</keyword>
<keyword evidence="1" id="KW-0472">Membrane</keyword>
<reference evidence="3 4" key="1">
    <citation type="submission" date="2012-01" db="EMBL/GenBank/DDBJ databases">
        <title>Complete sequence of chromosome of Clostridium pasteurianum BC1.</title>
        <authorList>
            <consortium name="US DOE Joint Genome Institute"/>
            <person name="Lucas S."/>
            <person name="Han J."/>
            <person name="Lapidus A."/>
            <person name="Cheng J.-F."/>
            <person name="Goodwin L."/>
            <person name="Pitluck S."/>
            <person name="Peters L."/>
            <person name="Mikhailova N."/>
            <person name="Teshima H."/>
            <person name="Detter J.C."/>
            <person name="Han C."/>
            <person name="Tapia R."/>
            <person name="Land M."/>
            <person name="Hauser L."/>
            <person name="Kyrpides N."/>
            <person name="Ivanova N."/>
            <person name="Pagani I."/>
            <person name="Dunn J."/>
            <person name="Taghavi S."/>
            <person name="Francis A."/>
            <person name="van der Lelie D."/>
            <person name="Woyke T."/>
        </authorList>
    </citation>
    <scope>NUCLEOTIDE SEQUENCE [LARGE SCALE GENOMIC DNA]</scope>
    <source>
        <strain evidence="3 4">BC1</strain>
    </source>
</reference>
<dbReference type="InterPro" id="IPR058780">
    <property type="entry name" value="YhfM-like_dom"/>
</dbReference>
<dbReference type="HOGENOM" id="CLU_1871828_0_0_9"/>
<keyword evidence="1" id="KW-0812">Transmembrane</keyword>
<organism evidence="3 4">
    <name type="scientific">Clostridium pasteurianum BC1</name>
    <dbReference type="NCBI Taxonomy" id="86416"/>
    <lineage>
        <taxon>Bacteria</taxon>
        <taxon>Bacillati</taxon>
        <taxon>Bacillota</taxon>
        <taxon>Clostridia</taxon>
        <taxon>Eubacteriales</taxon>
        <taxon>Clostridiaceae</taxon>
        <taxon>Clostridium</taxon>
    </lineage>
</organism>
<dbReference type="eggNOG" id="ENOG5032N31">
    <property type="taxonomic scope" value="Bacteria"/>
</dbReference>
<name>R4K6R6_CLOPA</name>
<accession>R4K6R6</accession>
<protein>
    <recommendedName>
        <fullName evidence="2">YhfM-like domain-containing protein</fullName>
    </recommendedName>
</protein>
<dbReference type="PATRIC" id="fig|86416.3.peg.1214"/>
<dbReference type="KEGG" id="cpas:Clopa_1214"/>
<keyword evidence="1" id="KW-1133">Transmembrane helix</keyword>
<dbReference type="OrthoDB" id="2551817at2"/>
<dbReference type="RefSeq" id="WP_015614527.1">
    <property type="nucleotide sequence ID" value="NC_021182.1"/>
</dbReference>
<dbReference type="Pfam" id="PF26353">
    <property type="entry name" value="YhfM"/>
    <property type="match status" value="1"/>
</dbReference>
<gene>
    <name evidence="3" type="ORF">Clopa_1214</name>
</gene>
<evidence type="ECO:0000313" key="3">
    <source>
        <dbReference type="EMBL" id="AGK96204.1"/>
    </source>
</evidence>
<proteinExistence type="predicted"/>
<dbReference type="STRING" id="86416.Clopa_1214"/>
<evidence type="ECO:0000313" key="4">
    <source>
        <dbReference type="Proteomes" id="UP000013523"/>
    </source>
</evidence>
<evidence type="ECO:0000256" key="1">
    <source>
        <dbReference type="SAM" id="Phobius"/>
    </source>
</evidence>
<feature type="domain" description="YhfM-like" evidence="2">
    <location>
        <begin position="30"/>
        <end position="132"/>
    </location>
</feature>
<dbReference type="EMBL" id="CP003261">
    <property type="protein sequence ID" value="AGK96204.1"/>
    <property type="molecule type" value="Genomic_DNA"/>
</dbReference>
<dbReference type="Proteomes" id="UP000013523">
    <property type="component" value="Chromosome"/>
</dbReference>
<evidence type="ECO:0000259" key="2">
    <source>
        <dbReference type="Pfam" id="PF26353"/>
    </source>
</evidence>
<sequence length="136" mass="16098">MKKIIILFSIAVFLIGFIVIYKYYYNKVVKINVYEISKYNQSQKTYLTSLTNPKSIDIVVESIKHGKKINGTLDVLPANYIVELYYTTNRRETIYLWLTKEYNTSSMYMYVNKTSTGYTIPKQYTSKLQQVLFYTK</sequence>